<reference evidence="1" key="1">
    <citation type="journal article" date="2021" name="New Phytol.">
        <title>Evolutionary innovations through gain and loss of genes in the ectomycorrhizal Boletales.</title>
        <authorList>
            <person name="Wu G."/>
            <person name="Miyauchi S."/>
            <person name="Morin E."/>
            <person name="Kuo A."/>
            <person name="Drula E."/>
            <person name="Varga T."/>
            <person name="Kohler A."/>
            <person name="Feng B."/>
            <person name="Cao Y."/>
            <person name="Lipzen A."/>
            <person name="Daum C."/>
            <person name="Hundley H."/>
            <person name="Pangilinan J."/>
            <person name="Johnson J."/>
            <person name="Barry K."/>
            <person name="LaButti K."/>
            <person name="Ng V."/>
            <person name="Ahrendt S."/>
            <person name="Min B."/>
            <person name="Choi I.G."/>
            <person name="Park H."/>
            <person name="Plett J.M."/>
            <person name="Magnuson J."/>
            <person name="Spatafora J.W."/>
            <person name="Nagy L.G."/>
            <person name="Henrissat B."/>
            <person name="Grigoriev I.V."/>
            <person name="Yang Z.L."/>
            <person name="Xu J."/>
            <person name="Martin F.M."/>
        </authorList>
    </citation>
    <scope>NUCLEOTIDE SEQUENCE</scope>
    <source>
        <strain evidence="1">ATCC 28755</strain>
    </source>
</reference>
<accession>A0ACB8A537</accession>
<organism evidence="1 2">
    <name type="scientific">Hygrophoropsis aurantiaca</name>
    <dbReference type="NCBI Taxonomy" id="72124"/>
    <lineage>
        <taxon>Eukaryota</taxon>
        <taxon>Fungi</taxon>
        <taxon>Dikarya</taxon>
        <taxon>Basidiomycota</taxon>
        <taxon>Agaricomycotina</taxon>
        <taxon>Agaricomycetes</taxon>
        <taxon>Agaricomycetidae</taxon>
        <taxon>Boletales</taxon>
        <taxon>Coniophorineae</taxon>
        <taxon>Hygrophoropsidaceae</taxon>
        <taxon>Hygrophoropsis</taxon>
    </lineage>
</organism>
<gene>
    <name evidence="1" type="ORF">BJ138DRAFT_390834</name>
</gene>
<keyword evidence="2" id="KW-1185">Reference proteome</keyword>
<proteinExistence type="predicted"/>
<evidence type="ECO:0000313" key="1">
    <source>
        <dbReference type="EMBL" id="KAH7908198.1"/>
    </source>
</evidence>
<comment type="caution">
    <text evidence="1">The sequence shown here is derived from an EMBL/GenBank/DDBJ whole genome shotgun (WGS) entry which is preliminary data.</text>
</comment>
<evidence type="ECO:0000313" key="2">
    <source>
        <dbReference type="Proteomes" id="UP000790377"/>
    </source>
</evidence>
<name>A0ACB8A537_9AGAM</name>
<dbReference type="Proteomes" id="UP000790377">
    <property type="component" value="Unassembled WGS sequence"/>
</dbReference>
<sequence>MYPSEHLRKPLHCLVLLRHIYRTQRKSRATYMPDFPRFIKRLYSSLSKTQMDSRMLFRSYKPTSTHDATQNLREIFRAKSDDREVDIPMTQIAFSRLGLNALGVNEPTGDPRFDRGPMLQDKYILGDRSDWDPLFNDANTHGLITVCAKGKETFGKAKDDIIRLFQPSIRDLKPSDIVEGNVRPGENKGKEHFGYLDSLSQPSLRDLTHAFPGQHEVDPGVIVMGYKGDPIFDNPELPQRPAWTRNGSMMVFRKLEQDVPEFDQYLKENGKDWRNFAKAPDEAQPPLSDEEGAELFGAYMVGRWKSGTPLALAHFRDTVPPIGGNTKKTNDFDYVKDLPRSIAGPSDRYCPFTAHTRKTAPRNLDPFIHRKYMESAIIARAGIPYGSECTEATKDEKRGLLFVCYQSSIDNGFYLQTTGFANNDFFPVTNLVPQKHGQDPILGGPEPVSKVTGAGNIEKDGQIQLVIQESNSWNQYRISGWAEKIDPGLVKPEQKFFVTSRGGEYLFVPSVSTLQTWANTRNPGLDIMFLQDATGSLQAHVDQARDSIEDICDMLIKSGKWSKDDLRVGLIAFRDHPPQDKTFVTQSHELTTDVSSIIEALSNIKAEGGGDGPEAQSDALADALTANWRDDATKVVVLITDSPPHGIGEDQDKLPDGCPEQNDPLRIANRMAKLGITLYVVACEPSLSTTFAMAHDFYAGITQKTGGKLLGLTDVTALGQFIVGLASESLETNALVSVYEPEIRKMASDKSFGDICEHYTAKMKDADVHIHALAVEDAYQASDIGTRNQQIWLNADKLDRNVLGQIQDVHALRLKPNYRSKTGTKQAPAVRKSAINNDQVQRVIRQCLARTQA</sequence>
<dbReference type="EMBL" id="MU267839">
    <property type="protein sequence ID" value="KAH7908198.1"/>
    <property type="molecule type" value="Genomic_DNA"/>
</dbReference>
<protein>
    <submittedName>
        <fullName evidence="1">Uncharacterized protein</fullName>
    </submittedName>
</protein>